<sequence length="267" mass="28830">MPAFAGSLVSGPGAAVDGLRQPLARRPTPFFCRGAARCSQAKRCTAGASEHNNIAYLPRRGVVQLPVLALFWNTISASAAEDTGSALVPYEDNTDNFSIQVPDGWMFGSGGAAGGKAFSGSSGTRRALAWYPQTGGGDTNVTVLTTIVGADYTKLGSFGSAQDFGNNLVISMDRTYLLRRNRNAGPVQRAKLLDAKEQDRKYLLEYTVQKPEEDQPRHFLSAVSLGFNGRYNKLFTVTAQCLESELPRYRPMLQATINSFTPPAPIL</sequence>
<dbReference type="GO" id="GO:0015979">
    <property type="term" value="P:photosynthesis"/>
    <property type="evidence" value="ECO:0007669"/>
    <property type="project" value="InterPro"/>
</dbReference>
<keyword evidence="3" id="KW-1185">Reference proteome</keyword>
<dbReference type="PANTHER" id="PTHR31407">
    <property type="match status" value="1"/>
</dbReference>
<dbReference type="Pfam" id="PF01789">
    <property type="entry name" value="PsbP"/>
    <property type="match status" value="1"/>
</dbReference>
<evidence type="ECO:0000313" key="2">
    <source>
        <dbReference type="EMBL" id="KAK9833329.1"/>
    </source>
</evidence>
<dbReference type="AlphaFoldDB" id="A0AAW1RHN0"/>
<reference evidence="2 3" key="1">
    <citation type="journal article" date="2024" name="Nat. Commun.">
        <title>Phylogenomics reveals the evolutionary origins of lichenization in chlorophyte algae.</title>
        <authorList>
            <person name="Puginier C."/>
            <person name="Libourel C."/>
            <person name="Otte J."/>
            <person name="Skaloud P."/>
            <person name="Haon M."/>
            <person name="Grisel S."/>
            <person name="Petersen M."/>
            <person name="Berrin J.G."/>
            <person name="Delaux P.M."/>
            <person name="Dal Grande F."/>
            <person name="Keller J."/>
        </authorList>
    </citation>
    <scope>NUCLEOTIDE SEQUENCE [LARGE SCALE GENOMIC DNA]</scope>
    <source>
        <strain evidence="2 3">SAG 245.80</strain>
    </source>
</reference>
<dbReference type="Proteomes" id="UP001445335">
    <property type="component" value="Unassembled WGS sequence"/>
</dbReference>
<dbReference type="GO" id="GO:0009654">
    <property type="term" value="C:photosystem II oxygen evolving complex"/>
    <property type="evidence" value="ECO:0007669"/>
    <property type="project" value="InterPro"/>
</dbReference>
<dbReference type="GO" id="GO:0019898">
    <property type="term" value="C:extrinsic component of membrane"/>
    <property type="evidence" value="ECO:0007669"/>
    <property type="project" value="InterPro"/>
</dbReference>
<gene>
    <name evidence="2" type="ORF">WJX81_007047</name>
</gene>
<dbReference type="Gene3D" id="3.40.1000.10">
    <property type="entry name" value="Mog1/PsbP, alpha/beta/alpha sandwich"/>
    <property type="match status" value="1"/>
</dbReference>
<dbReference type="SUPFAM" id="SSF55724">
    <property type="entry name" value="Mog1p/PsbP-like"/>
    <property type="match status" value="1"/>
</dbReference>
<organism evidence="2 3">
    <name type="scientific">Elliptochloris bilobata</name>
    <dbReference type="NCBI Taxonomy" id="381761"/>
    <lineage>
        <taxon>Eukaryota</taxon>
        <taxon>Viridiplantae</taxon>
        <taxon>Chlorophyta</taxon>
        <taxon>core chlorophytes</taxon>
        <taxon>Trebouxiophyceae</taxon>
        <taxon>Trebouxiophyceae incertae sedis</taxon>
        <taxon>Elliptochloris clade</taxon>
        <taxon>Elliptochloris</taxon>
    </lineage>
</organism>
<dbReference type="InterPro" id="IPR002683">
    <property type="entry name" value="PsbP_C"/>
</dbReference>
<proteinExistence type="predicted"/>
<accession>A0AAW1RHN0</accession>
<evidence type="ECO:0000313" key="3">
    <source>
        <dbReference type="Proteomes" id="UP001445335"/>
    </source>
</evidence>
<name>A0AAW1RHN0_9CHLO</name>
<feature type="domain" description="PsbP C-terminal" evidence="1">
    <location>
        <begin position="87"/>
        <end position="261"/>
    </location>
</feature>
<comment type="caution">
    <text evidence="2">The sequence shown here is derived from an EMBL/GenBank/DDBJ whole genome shotgun (WGS) entry which is preliminary data.</text>
</comment>
<dbReference type="InterPro" id="IPR016123">
    <property type="entry name" value="Mog1/PsbP_a/b/a-sand"/>
</dbReference>
<dbReference type="PANTHER" id="PTHR31407:SF17">
    <property type="entry name" value="PSBP DOMAIN-CONTAINING PROTEIN 3, CHLOROPLASTIC"/>
    <property type="match status" value="1"/>
</dbReference>
<dbReference type="EMBL" id="JALJOU010000037">
    <property type="protein sequence ID" value="KAK9833329.1"/>
    <property type="molecule type" value="Genomic_DNA"/>
</dbReference>
<dbReference type="GO" id="GO:0005509">
    <property type="term" value="F:calcium ion binding"/>
    <property type="evidence" value="ECO:0007669"/>
    <property type="project" value="InterPro"/>
</dbReference>
<protein>
    <recommendedName>
        <fullName evidence="1">PsbP C-terminal domain-containing protein</fullName>
    </recommendedName>
</protein>
<evidence type="ECO:0000259" key="1">
    <source>
        <dbReference type="Pfam" id="PF01789"/>
    </source>
</evidence>